<dbReference type="Proteomes" id="UP000276133">
    <property type="component" value="Unassembled WGS sequence"/>
</dbReference>
<protein>
    <submittedName>
        <fullName evidence="1">Uncharacterized protein</fullName>
    </submittedName>
</protein>
<name>A0A3M7RE74_BRAPC</name>
<dbReference type="EMBL" id="REGN01003608">
    <property type="protein sequence ID" value="RNA21749.1"/>
    <property type="molecule type" value="Genomic_DNA"/>
</dbReference>
<organism evidence="1 2">
    <name type="scientific">Brachionus plicatilis</name>
    <name type="common">Marine rotifer</name>
    <name type="synonym">Brachionus muelleri</name>
    <dbReference type="NCBI Taxonomy" id="10195"/>
    <lineage>
        <taxon>Eukaryota</taxon>
        <taxon>Metazoa</taxon>
        <taxon>Spiralia</taxon>
        <taxon>Gnathifera</taxon>
        <taxon>Rotifera</taxon>
        <taxon>Eurotatoria</taxon>
        <taxon>Monogononta</taxon>
        <taxon>Pseudotrocha</taxon>
        <taxon>Ploima</taxon>
        <taxon>Brachionidae</taxon>
        <taxon>Brachionus</taxon>
    </lineage>
</organism>
<keyword evidence="2" id="KW-1185">Reference proteome</keyword>
<gene>
    <name evidence="1" type="ORF">BpHYR1_054354</name>
</gene>
<reference evidence="1 2" key="1">
    <citation type="journal article" date="2018" name="Sci. Rep.">
        <title>Genomic signatures of local adaptation to the degree of environmental predictability in rotifers.</title>
        <authorList>
            <person name="Franch-Gras L."/>
            <person name="Hahn C."/>
            <person name="Garcia-Roger E.M."/>
            <person name="Carmona M.J."/>
            <person name="Serra M."/>
            <person name="Gomez A."/>
        </authorList>
    </citation>
    <scope>NUCLEOTIDE SEQUENCE [LARGE SCALE GENOMIC DNA]</scope>
    <source>
        <strain evidence="1">HYR1</strain>
    </source>
</reference>
<comment type="caution">
    <text evidence="1">The sequence shown here is derived from an EMBL/GenBank/DDBJ whole genome shotgun (WGS) entry which is preliminary data.</text>
</comment>
<proteinExistence type="predicted"/>
<evidence type="ECO:0000313" key="2">
    <source>
        <dbReference type="Proteomes" id="UP000276133"/>
    </source>
</evidence>
<accession>A0A3M7RE74</accession>
<sequence>MTGYYSIRKYKLIFNYVEYNIRYWTLKSLNIIIKFIPELFGQLLKKEITERIKLIYDISMTGKICICYDQ</sequence>
<evidence type="ECO:0000313" key="1">
    <source>
        <dbReference type="EMBL" id="RNA21749.1"/>
    </source>
</evidence>
<dbReference type="AlphaFoldDB" id="A0A3M7RE74"/>